<organism evidence="2 3">
    <name type="scientific">Pilimelia anulata</name>
    <dbReference type="NCBI Taxonomy" id="53371"/>
    <lineage>
        <taxon>Bacteria</taxon>
        <taxon>Bacillati</taxon>
        <taxon>Actinomycetota</taxon>
        <taxon>Actinomycetes</taxon>
        <taxon>Micromonosporales</taxon>
        <taxon>Micromonosporaceae</taxon>
        <taxon>Pilimelia</taxon>
    </lineage>
</organism>
<dbReference type="Gene3D" id="3.10.350.10">
    <property type="entry name" value="LysM domain"/>
    <property type="match status" value="1"/>
</dbReference>
<protein>
    <submittedName>
        <fullName evidence="2">Peptidase M23</fullName>
    </submittedName>
</protein>
<dbReference type="Proteomes" id="UP000649739">
    <property type="component" value="Unassembled WGS sequence"/>
</dbReference>
<dbReference type="EMBL" id="BMQB01000014">
    <property type="protein sequence ID" value="GGK10030.1"/>
    <property type="molecule type" value="Genomic_DNA"/>
</dbReference>
<evidence type="ECO:0000313" key="2">
    <source>
        <dbReference type="EMBL" id="GGK10030.1"/>
    </source>
</evidence>
<dbReference type="InterPro" id="IPR018392">
    <property type="entry name" value="LysM"/>
</dbReference>
<dbReference type="RefSeq" id="WP_189172215.1">
    <property type="nucleotide sequence ID" value="NZ_BMQB01000014.1"/>
</dbReference>
<accession>A0A8J3BF99</accession>
<dbReference type="InterPro" id="IPR036779">
    <property type="entry name" value="LysM_dom_sf"/>
</dbReference>
<sequence length="236" mass="24854">MPGPTGKVAARLQRYQPPAAGGSRPGGPLGGPIVLSFNPNQLTLSKAASWIPHVVRSASDVGIPEFSGSEPRTLQLEVFLDVTDSHARTVAERVEELLSCCSPTAASVAAKAPSPPWVRFSWGQFRSVSFYAYASSVNAVYSLFNAAGTPLRATCSLTLTEISVPVAGQNPTSGARSSRRVHRTVAGDSLPLLAHREYGDPTAWRRIAEANGIDDPMRLRPGTPLLIPAAGEAADG</sequence>
<dbReference type="PROSITE" id="PS51782">
    <property type="entry name" value="LYSM"/>
    <property type="match status" value="1"/>
</dbReference>
<dbReference type="Pfam" id="PF19266">
    <property type="entry name" value="CIS_tube"/>
    <property type="match status" value="1"/>
</dbReference>
<proteinExistence type="predicted"/>
<dbReference type="AlphaFoldDB" id="A0A8J3BF99"/>
<name>A0A8J3BF99_9ACTN</name>
<evidence type="ECO:0000259" key="1">
    <source>
        <dbReference type="PROSITE" id="PS51782"/>
    </source>
</evidence>
<reference evidence="2" key="2">
    <citation type="submission" date="2020-09" db="EMBL/GenBank/DDBJ databases">
        <authorList>
            <person name="Sun Q."/>
            <person name="Ohkuma M."/>
        </authorList>
    </citation>
    <scope>NUCLEOTIDE SEQUENCE</scope>
    <source>
        <strain evidence="2">JCM 3090</strain>
    </source>
</reference>
<keyword evidence="3" id="KW-1185">Reference proteome</keyword>
<comment type="caution">
    <text evidence="2">The sequence shown here is derived from an EMBL/GenBank/DDBJ whole genome shotgun (WGS) entry which is preliminary data.</text>
</comment>
<feature type="domain" description="LysM" evidence="1">
    <location>
        <begin position="180"/>
        <end position="227"/>
    </location>
</feature>
<reference evidence="2" key="1">
    <citation type="journal article" date="2014" name="Int. J. Syst. Evol. Microbiol.">
        <title>Complete genome sequence of Corynebacterium casei LMG S-19264T (=DSM 44701T), isolated from a smear-ripened cheese.</title>
        <authorList>
            <consortium name="US DOE Joint Genome Institute (JGI-PGF)"/>
            <person name="Walter F."/>
            <person name="Albersmeier A."/>
            <person name="Kalinowski J."/>
            <person name="Ruckert C."/>
        </authorList>
    </citation>
    <scope>NUCLEOTIDE SEQUENCE</scope>
    <source>
        <strain evidence="2">JCM 3090</strain>
    </source>
</reference>
<evidence type="ECO:0000313" key="3">
    <source>
        <dbReference type="Proteomes" id="UP000649739"/>
    </source>
</evidence>
<dbReference type="InterPro" id="IPR045361">
    <property type="entry name" value="CIS_tube_prot_N"/>
</dbReference>
<gene>
    <name evidence="2" type="ORF">GCM10010123_44960</name>
</gene>